<name>A0AAD7ESI8_9AGAR</name>
<accession>A0AAD7ESI8</accession>
<proteinExistence type="predicted"/>
<gene>
    <name evidence="1" type="ORF">DFH08DRAFT_808341</name>
</gene>
<comment type="caution">
    <text evidence="1">The sequence shown here is derived from an EMBL/GenBank/DDBJ whole genome shotgun (WGS) entry which is preliminary data.</text>
</comment>
<dbReference type="EMBL" id="JARIHO010000017">
    <property type="protein sequence ID" value="KAJ7348611.1"/>
    <property type="molecule type" value="Genomic_DNA"/>
</dbReference>
<reference evidence="1" key="1">
    <citation type="submission" date="2023-03" db="EMBL/GenBank/DDBJ databases">
        <title>Massive genome expansion in bonnet fungi (Mycena s.s.) driven by repeated elements and novel gene families across ecological guilds.</title>
        <authorList>
            <consortium name="Lawrence Berkeley National Laboratory"/>
            <person name="Harder C.B."/>
            <person name="Miyauchi S."/>
            <person name="Viragh M."/>
            <person name="Kuo A."/>
            <person name="Thoen E."/>
            <person name="Andreopoulos B."/>
            <person name="Lu D."/>
            <person name="Skrede I."/>
            <person name="Drula E."/>
            <person name="Henrissat B."/>
            <person name="Morin E."/>
            <person name="Kohler A."/>
            <person name="Barry K."/>
            <person name="LaButti K."/>
            <person name="Morin E."/>
            <person name="Salamov A."/>
            <person name="Lipzen A."/>
            <person name="Mereny Z."/>
            <person name="Hegedus B."/>
            <person name="Baldrian P."/>
            <person name="Stursova M."/>
            <person name="Weitz H."/>
            <person name="Taylor A."/>
            <person name="Grigoriev I.V."/>
            <person name="Nagy L.G."/>
            <person name="Martin F."/>
            <person name="Kauserud H."/>
        </authorList>
    </citation>
    <scope>NUCLEOTIDE SEQUENCE</scope>
    <source>
        <strain evidence="1">CBHHK002</strain>
    </source>
</reference>
<keyword evidence="2" id="KW-1185">Reference proteome</keyword>
<dbReference type="AlphaFoldDB" id="A0AAD7ESI8"/>
<protein>
    <submittedName>
        <fullName evidence="1">Uncharacterized protein</fullName>
    </submittedName>
</protein>
<evidence type="ECO:0000313" key="2">
    <source>
        <dbReference type="Proteomes" id="UP001218218"/>
    </source>
</evidence>
<sequence>MVTGLFPGQTEALRFRRPHLKCNGVWSCEFIDPSLFSGCGCYEPDAAAVRELGSMNLMQAKEVLSWPAKITSYHGKKDLKMKIWGLQTTQSGTITHYFNKRKPNGTGTEMVGRLVCATKSYLGAYTYEYCLSKCGTAEQLGSALRPRVKAVIPSDGKSQSLRRIPLFQSMGVGLGTINGTAQKCNIQLNRLGGFCSGTVRQYSLLFELVWFWALL</sequence>
<dbReference type="Proteomes" id="UP001218218">
    <property type="component" value="Unassembled WGS sequence"/>
</dbReference>
<organism evidence="1 2">
    <name type="scientific">Mycena albidolilacea</name>
    <dbReference type="NCBI Taxonomy" id="1033008"/>
    <lineage>
        <taxon>Eukaryota</taxon>
        <taxon>Fungi</taxon>
        <taxon>Dikarya</taxon>
        <taxon>Basidiomycota</taxon>
        <taxon>Agaricomycotina</taxon>
        <taxon>Agaricomycetes</taxon>
        <taxon>Agaricomycetidae</taxon>
        <taxon>Agaricales</taxon>
        <taxon>Marasmiineae</taxon>
        <taxon>Mycenaceae</taxon>
        <taxon>Mycena</taxon>
    </lineage>
</organism>
<evidence type="ECO:0000313" key="1">
    <source>
        <dbReference type="EMBL" id="KAJ7348611.1"/>
    </source>
</evidence>